<gene>
    <name evidence="1" type="primary">thiS</name>
    <name evidence="1" type="ORF">FXN63_22235</name>
</gene>
<dbReference type="InterPro" id="IPR012675">
    <property type="entry name" value="Beta-grasp_dom_sf"/>
</dbReference>
<reference evidence="1 2" key="1">
    <citation type="submission" date="2019-08" db="EMBL/GenBank/DDBJ databases">
        <title>Amphibian skin-associated Pigmentiphaga: genome sequence and occurrence across geography and hosts.</title>
        <authorList>
            <person name="Bletz M.C."/>
            <person name="Bunk B."/>
            <person name="Sproeer C."/>
            <person name="Biwer P."/>
            <person name="Reiter S."/>
            <person name="Rabemananjara F.C.E."/>
            <person name="Schulz S."/>
            <person name="Overmann J."/>
            <person name="Vences M."/>
        </authorList>
    </citation>
    <scope>NUCLEOTIDE SEQUENCE [LARGE SCALE GENOMIC DNA]</scope>
    <source>
        <strain evidence="1 2">Mada1488</strain>
    </source>
</reference>
<dbReference type="OrthoDB" id="9800283at2"/>
<dbReference type="Gene3D" id="3.10.20.30">
    <property type="match status" value="1"/>
</dbReference>
<dbReference type="CDD" id="cd00565">
    <property type="entry name" value="Ubl_ThiS"/>
    <property type="match status" value="1"/>
</dbReference>
<dbReference type="SUPFAM" id="SSF54285">
    <property type="entry name" value="MoaD/ThiS"/>
    <property type="match status" value="1"/>
</dbReference>
<accession>A0A5C0B3M6</accession>
<dbReference type="InterPro" id="IPR016155">
    <property type="entry name" value="Mopterin_synth/thiamin_S_b"/>
</dbReference>
<keyword evidence="2" id="KW-1185">Reference proteome</keyword>
<dbReference type="PANTHER" id="PTHR34472:SF1">
    <property type="entry name" value="SULFUR CARRIER PROTEIN THIS"/>
    <property type="match status" value="1"/>
</dbReference>
<evidence type="ECO:0000313" key="1">
    <source>
        <dbReference type="EMBL" id="QEI09499.1"/>
    </source>
</evidence>
<evidence type="ECO:0000313" key="2">
    <source>
        <dbReference type="Proteomes" id="UP000325161"/>
    </source>
</evidence>
<dbReference type="NCBIfam" id="TIGR01683">
    <property type="entry name" value="thiS"/>
    <property type="match status" value="1"/>
</dbReference>
<dbReference type="Pfam" id="PF02597">
    <property type="entry name" value="ThiS"/>
    <property type="match status" value="1"/>
</dbReference>
<sequence>MKIMLNGESRTFEGPTSVADLLIALGYAGKRVAVERNGQIVPRSAHEHSLLADDDQIEIVVAVGGG</sequence>
<dbReference type="PANTHER" id="PTHR34472">
    <property type="entry name" value="SULFUR CARRIER PROTEIN THIS"/>
    <property type="match status" value="1"/>
</dbReference>
<protein>
    <submittedName>
        <fullName evidence="1">Sulfur carrier protein ThiS</fullName>
    </submittedName>
</protein>
<dbReference type="InterPro" id="IPR010035">
    <property type="entry name" value="Thi_S"/>
</dbReference>
<dbReference type="EMBL" id="CP043046">
    <property type="protein sequence ID" value="QEI09499.1"/>
    <property type="molecule type" value="Genomic_DNA"/>
</dbReference>
<name>A0A5C0B3M6_9BURK</name>
<dbReference type="KEGG" id="pacr:FXN63_22235"/>
<dbReference type="InterPro" id="IPR003749">
    <property type="entry name" value="ThiS/MoaD-like"/>
</dbReference>
<dbReference type="Proteomes" id="UP000325161">
    <property type="component" value="Chromosome"/>
</dbReference>
<proteinExistence type="predicted"/>
<dbReference type="AlphaFoldDB" id="A0A5C0B3M6"/>
<dbReference type="RefSeq" id="WP_148819699.1">
    <property type="nucleotide sequence ID" value="NZ_CP043046.1"/>
</dbReference>
<organism evidence="1 2">
    <name type="scientific">Pigmentiphaga aceris</name>
    <dbReference type="NCBI Taxonomy" id="1940612"/>
    <lineage>
        <taxon>Bacteria</taxon>
        <taxon>Pseudomonadati</taxon>
        <taxon>Pseudomonadota</taxon>
        <taxon>Betaproteobacteria</taxon>
        <taxon>Burkholderiales</taxon>
        <taxon>Alcaligenaceae</taxon>
        <taxon>Pigmentiphaga</taxon>
    </lineage>
</organism>